<evidence type="ECO:0000256" key="1">
    <source>
        <dbReference type="SAM" id="Phobius"/>
    </source>
</evidence>
<feature type="transmembrane region" description="Helical" evidence="1">
    <location>
        <begin position="271"/>
        <end position="297"/>
    </location>
</feature>
<dbReference type="RefSeq" id="WP_131183517.1">
    <property type="nucleotide sequence ID" value="NZ_QJUO01000004.1"/>
</dbReference>
<comment type="caution">
    <text evidence="2">The sequence shown here is derived from an EMBL/GenBank/DDBJ whole genome shotgun (WGS) entry which is preliminary data.</text>
</comment>
<feature type="transmembrane region" description="Helical" evidence="1">
    <location>
        <begin position="95"/>
        <end position="116"/>
    </location>
</feature>
<feature type="transmembrane region" description="Helical" evidence="1">
    <location>
        <begin position="239"/>
        <end position="259"/>
    </location>
</feature>
<proteinExistence type="predicted"/>
<dbReference type="InterPro" id="IPR010266">
    <property type="entry name" value="NnrS"/>
</dbReference>
<gene>
    <name evidence="2" type="ORF">DNJ96_07660</name>
</gene>
<feature type="transmembrane region" description="Helical" evidence="1">
    <location>
        <begin position="335"/>
        <end position="361"/>
    </location>
</feature>
<feature type="transmembrane region" description="Helical" evidence="1">
    <location>
        <begin position="303"/>
        <end position="323"/>
    </location>
</feature>
<dbReference type="AlphaFoldDB" id="A0A4Q9RAI0"/>
<feature type="transmembrane region" description="Helical" evidence="1">
    <location>
        <begin position="178"/>
        <end position="200"/>
    </location>
</feature>
<dbReference type="Pfam" id="PF05940">
    <property type="entry name" value="NnrS"/>
    <property type="match status" value="1"/>
</dbReference>
<sequence length="399" mass="43499">MQVIDRRKALAIAPIWRLAFRPFFLAGSLYALLAIPLWVIAWTGIWPGWQPAGGWLAWHRHEMLFGFVMAIVAGFLLTAVQAWTGRPSLSGRSLMLLAALWLAARLGWLLGLPAVLLAPLEMAFPLPLAGALARLLWAVRQKRNYPVVVVLGLLAGADALSLYGLARFDEGMQRQAALAGIWLVAALMGMIGGRVIPFFTQRGLGRAEAVRPWAWLDLGLLAATVLVALLHGLGVAVTLSPPLGILFLGIALGHAVRLWRWYARGLWRVPLLWSLHLALAWLAWLALACLGMAFWHFGVLHNASLALHALTVGAMAGLILAMIARVSLGHTGRPLALPAGMAWGFALLNLGALVRVFLYGFWPHGSLWLAALLWALAFAIFVWRYAPMLCRARVDGHPG</sequence>
<feature type="transmembrane region" description="Helical" evidence="1">
    <location>
        <begin position="63"/>
        <end position="83"/>
    </location>
</feature>
<keyword evidence="1" id="KW-1133">Transmembrane helix</keyword>
<dbReference type="EMBL" id="QJUP01000008">
    <property type="protein sequence ID" value="TBU97722.1"/>
    <property type="molecule type" value="Genomic_DNA"/>
</dbReference>
<dbReference type="Proteomes" id="UP000292639">
    <property type="component" value="Unassembled WGS sequence"/>
</dbReference>
<feature type="transmembrane region" description="Helical" evidence="1">
    <location>
        <begin position="122"/>
        <end position="139"/>
    </location>
</feature>
<reference evidence="2 3" key="1">
    <citation type="submission" date="2018-06" db="EMBL/GenBank/DDBJ databases">
        <title>Three novel Pseudomonas species isolated from symptomatic oak.</title>
        <authorList>
            <person name="Bueno-Gonzalez V."/>
            <person name="Brady C."/>
        </authorList>
    </citation>
    <scope>NUCLEOTIDE SEQUENCE [LARGE SCALE GENOMIC DNA]</scope>
    <source>
        <strain evidence="2 3">P17C</strain>
    </source>
</reference>
<accession>A0A4Q9RAI0</accession>
<keyword evidence="3" id="KW-1185">Reference proteome</keyword>
<feature type="transmembrane region" description="Helical" evidence="1">
    <location>
        <begin position="146"/>
        <end position="166"/>
    </location>
</feature>
<name>A0A4Q9RAI0_9GAMM</name>
<keyword evidence="1" id="KW-0812">Transmembrane</keyword>
<keyword evidence="1" id="KW-0472">Membrane</keyword>
<feature type="transmembrane region" description="Helical" evidence="1">
    <location>
        <begin position="367"/>
        <end position="386"/>
    </location>
</feature>
<protein>
    <submittedName>
        <fullName evidence="2">Short-chain dehydrogenase</fullName>
    </submittedName>
</protein>
<organism evidence="2 3">
    <name type="scientific">Stutzerimonas kirkiae</name>
    <dbReference type="NCBI Taxonomy" id="2211392"/>
    <lineage>
        <taxon>Bacteria</taxon>
        <taxon>Pseudomonadati</taxon>
        <taxon>Pseudomonadota</taxon>
        <taxon>Gammaproteobacteria</taxon>
        <taxon>Pseudomonadales</taxon>
        <taxon>Pseudomonadaceae</taxon>
        <taxon>Stutzerimonas</taxon>
    </lineage>
</organism>
<evidence type="ECO:0000313" key="2">
    <source>
        <dbReference type="EMBL" id="TBU97722.1"/>
    </source>
</evidence>
<feature type="transmembrane region" description="Helical" evidence="1">
    <location>
        <begin position="20"/>
        <end position="43"/>
    </location>
</feature>
<evidence type="ECO:0000313" key="3">
    <source>
        <dbReference type="Proteomes" id="UP000292639"/>
    </source>
</evidence>
<feature type="transmembrane region" description="Helical" evidence="1">
    <location>
        <begin position="212"/>
        <end position="233"/>
    </location>
</feature>